<dbReference type="KEGG" id="sna:Snas_1677"/>
<dbReference type="Gene3D" id="1.10.357.10">
    <property type="entry name" value="Tetracycline Repressor, domain 2"/>
    <property type="match status" value="1"/>
</dbReference>
<dbReference type="Proteomes" id="UP000000844">
    <property type="component" value="Chromosome"/>
</dbReference>
<dbReference type="eggNOG" id="COG1309">
    <property type="taxonomic scope" value="Bacteria"/>
</dbReference>
<evidence type="ECO:0000256" key="2">
    <source>
        <dbReference type="ARBA" id="ARBA00023015"/>
    </source>
</evidence>
<name>D3PXB4_STANL</name>
<keyword evidence="1" id="KW-0678">Repressor</keyword>
<feature type="DNA-binding region" description="H-T-H motif" evidence="5">
    <location>
        <begin position="35"/>
        <end position="54"/>
    </location>
</feature>
<dbReference type="SUPFAM" id="SSF48498">
    <property type="entry name" value="Tetracyclin repressor-like, C-terminal domain"/>
    <property type="match status" value="1"/>
</dbReference>
<dbReference type="PRINTS" id="PR00400">
    <property type="entry name" value="TETREPRESSOR"/>
</dbReference>
<dbReference type="Gene3D" id="1.10.10.60">
    <property type="entry name" value="Homeodomain-like"/>
    <property type="match status" value="1"/>
</dbReference>
<dbReference type="EMBL" id="CP001778">
    <property type="protein sequence ID" value="ADD41377.1"/>
    <property type="molecule type" value="Genomic_DNA"/>
</dbReference>
<accession>D3PXB4</accession>
<evidence type="ECO:0000256" key="1">
    <source>
        <dbReference type="ARBA" id="ARBA00022491"/>
    </source>
</evidence>
<dbReference type="AlphaFoldDB" id="D3PXB4"/>
<dbReference type="GO" id="GO:0000976">
    <property type="term" value="F:transcription cis-regulatory region binding"/>
    <property type="evidence" value="ECO:0007669"/>
    <property type="project" value="TreeGrafter"/>
</dbReference>
<keyword evidence="4" id="KW-0804">Transcription</keyword>
<keyword evidence="2" id="KW-0805">Transcription regulation</keyword>
<dbReference type="HOGENOM" id="CLU_069543_2_1_11"/>
<dbReference type="InterPro" id="IPR036271">
    <property type="entry name" value="Tet_transcr_reg_TetR-rel_C_sf"/>
</dbReference>
<dbReference type="PANTHER" id="PTHR30055">
    <property type="entry name" value="HTH-TYPE TRANSCRIPTIONAL REGULATOR RUTR"/>
    <property type="match status" value="1"/>
</dbReference>
<dbReference type="GO" id="GO:0045892">
    <property type="term" value="P:negative regulation of DNA-templated transcription"/>
    <property type="evidence" value="ECO:0007669"/>
    <property type="project" value="InterPro"/>
</dbReference>
<evidence type="ECO:0000256" key="4">
    <source>
        <dbReference type="ARBA" id="ARBA00023163"/>
    </source>
</evidence>
<dbReference type="InterPro" id="IPR001647">
    <property type="entry name" value="HTH_TetR"/>
</dbReference>
<gene>
    <name evidence="7" type="ordered locus">Snas_1677</name>
</gene>
<dbReference type="InterPro" id="IPR050109">
    <property type="entry name" value="HTH-type_TetR-like_transc_reg"/>
</dbReference>
<dbReference type="GO" id="GO:0003700">
    <property type="term" value="F:DNA-binding transcription factor activity"/>
    <property type="evidence" value="ECO:0007669"/>
    <property type="project" value="TreeGrafter"/>
</dbReference>
<dbReference type="InterPro" id="IPR004111">
    <property type="entry name" value="Repressor_TetR_C"/>
</dbReference>
<evidence type="ECO:0000256" key="3">
    <source>
        <dbReference type="ARBA" id="ARBA00023125"/>
    </source>
</evidence>
<dbReference type="Pfam" id="PF00440">
    <property type="entry name" value="TetR_N"/>
    <property type="match status" value="1"/>
</dbReference>
<evidence type="ECO:0000313" key="8">
    <source>
        <dbReference type="Proteomes" id="UP000000844"/>
    </source>
</evidence>
<dbReference type="STRING" id="446470.Snas_1677"/>
<evidence type="ECO:0000256" key="5">
    <source>
        <dbReference type="PROSITE-ProRule" id="PRU00335"/>
    </source>
</evidence>
<sequence length="218" mass="24386">MCLNSVKLSTVSLSREKLVSVGLELLDEHGLEGLSLRKLATELDVQASAIYWHFKNKQELLDEMATAMFRRLLTDTEWPQPRDWRDGLERLGVELRAMLLSRRDGAKMAAGTYLTDDSLLSSMEIPLRFLTEAGFPLRDAVRAFITVYSFTVGFTIEEQAVAGDPRYADTARRSRIDAEKYPLSASAGPEIFGTPDERFEHGLRVIIAGVGAYASEPR</sequence>
<dbReference type="InterPro" id="IPR009057">
    <property type="entry name" value="Homeodomain-like_sf"/>
</dbReference>
<keyword evidence="3 5" id="KW-0238">DNA-binding</keyword>
<dbReference type="SUPFAM" id="SSF46689">
    <property type="entry name" value="Homeodomain-like"/>
    <property type="match status" value="1"/>
</dbReference>
<keyword evidence="8" id="KW-1185">Reference proteome</keyword>
<dbReference type="PROSITE" id="PS50977">
    <property type="entry name" value="HTH_TETR_2"/>
    <property type="match status" value="1"/>
</dbReference>
<dbReference type="InterPro" id="IPR003012">
    <property type="entry name" value="Tet_transcr_reg_TetR"/>
</dbReference>
<dbReference type="Pfam" id="PF02909">
    <property type="entry name" value="TetR_C_1"/>
    <property type="match status" value="1"/>
</dbReference>
<proteinExistence type="predicted"/>
<protein>
    <submittedName>
        <fullName evidence="7">Transcriptional regulator, TetR family</fullName>
    </submittedName>
</protein>
<organism evidence="7 8">
    <name type="scientific">Stackebrandtia nassauensis (strain DSM 44728 / CIP 108903 / NRRL B-16338 / NBRC 102104 / LLR-40K-21)</name>
    <dbReference type="NCBI Taxonomy" id="446470"/>
    <lineage>
        <taxon>Bacteria</taxon>
        <taxon>Bacillati</taxon>
        <taxon>Actinomycetota</taxon>
        <taxon>Actinomycetes</taxon>
        <taxon>Glycomycetales</taxon>
        <taxon>Glycomycetaceae</taxon>
        <taxon>Stackebrandtia</taxon>
    </lineage>
</organism>
<reference evidence="7 8" key="1">
    <citation type="journal article" date="2009" name="Stand. Genomic Sci.">
        <title>Complete genome sequence of Stackebrandtia nassauensis type strain (LLR-40K-21).</title>
        <authorList>
            <person name="Munk C."/>
            <person name="Lapidus A."/>
            <person name="Copeland A."/>
            <person name="Jando M."/>
            <person name="Mayilraj S."/>
            <person name="Glavina Del Rio T."/>
            <person name="Nolan M."/>
            <person name="Chen F."/>
            <person name="Lucas S."/>
            <person name="Tice H."/>
            <person name="Cheng J.F."/>
            <person name="Han C."/>
            <person name="Detter J.C."/>
            <person name="Bruce D."/>
            <person name="Goodwin L."/>
            <person name="Chain P."/>
            <person name="Pitluck S."/>
            <person name="Goker M."/>
            <person name="Ovchinikova G."/>
            <person name="Pati A."/>
            <person name="Ivanova N."/>
            <person name="Mavromatis K."/>
            <person name="Chen A."/>
            <person name="Palaniappan K."/>
            <person name="Land M."/>
            <person name="Hauser L."/>
            <person name="Chang Y.J."/>
            <person name="Jeffries C.D."/>
            <person name="Bristow J."/>
            <person name="Eisen J.A."/>
            <person name="Markowitz V."/>
            <person name="Hugenholtz P."/>
            <person name="Kyrpides N.C."/>
            <person name="Klenk H.P."/>
        </authorList>
    </citation>
    <scope>NUCLEOTIDE SEQUENCE [LARGE SCALE GENOMIC DNA]</scope>
    <source>
        <strain evidence="8">DSM 44728 / CIP 108903 / NRRL B-16338 / NBRC 102104 / LLR-40K-21</strain>
    </source>
</reference>
<feature type="domain" description="HTH tetR-type" evidence="6">
    <location>
        <begin position="12"/>
        <end position="72"/>
    </location>
</feature>
<dbReference type="PRINTS" id="PR00455">
    <property type="entry name" value="HTHTETR"/>
</dbReference>
<dbReference type="GO" id="GO:0046677">
    <property type="term" value="P:response to antibiotic"/>
    <property type="evidence" value="ECO:0007669"/>
    <property type="project" value="InterPro"/>
</dbReference>
<evidence type="ECO:0000313" key="7">
    <source>
        <dbReference type="EMBL" id="ADD41377.1"/>
    </source>
</evidence>
<dbReference type="PANTHER" id="PTHR30055:SF151">
    <property type="entry name" value="TRANSCRIPTIONAL REGULATORY PROTEIN"/>
    <property type="match status" value="1"/>
</dbReference>
<evidence type="ECO:0000259" key="6">
    <source>
        <dbReference type="PROSITE" id="PS50977"/>
    </source>
</evidence>